<dbReference type="GO" id="GO:0004864">
    <property type="term" value="F:protein phosphatase inhibitor activity"/>
    <property type="evidence" value="ECO:0007669"/>
    <property type="project" value="InterPro"/>
</dbReference>
<name>A0A9W8E222_9FUNG</name>
<feature type="region of interest" description="Disordered" evidence="1">
    <location>
        <begin position="118"/>
        <end position="201"/>
    </location>
</feature>
<keyword evidence="3" id="KW-1185">Reference proteome</keyword>
<accession>A0A9W8E222</accession>
<feature type="region of interest" description="Disordered" evidence="1">
    <location>
        <begin position="1"/>
        <end position="106"/>
    </location>
</feature>
<dbReference type="Pfam" id="PF04979">
    <property type="entry name" value="IPP-2"/>
    <property type="match status" value="1"/>
</dbReference>
<dbReference type="InterPro" id="IPR007062">
    <property type="entry name" value="PPI-2"/>
</dbReference>
<dbReference type="GO" id="GO:0009966">
    <property type="term" value="P:regulation of signal transduction"/>
    <property type="evidence" value="ECO:0007669"/>
    <property type="project" value="InterPro"/>
</dbReference>
<dbReference type="EMBL" id="JANBPY010000748">
    <property type="protein sequence ID" value="KAJ1964026.1"/>
    <property type="molecule type" value="Genomic_DNA"/>
</dbReference>
<evidence type="ECO:0000256" key="1">
    <source>
        <dbReference type="SAM" id="MobiDB-lite"/>
    </source>
</evidence>
<feature type="compositionally biased region" description="Basic and acidic residues" evidence="1">
    <location>
        <begin position="34"/>
        <end position="46"/>
    </location>
</feature>
<reference evidence="2" key="1">
    <citation type="submission" date="2022-07" db="EMBL/GenBank/DDBJ databases">
        <title>Phylogenomic reconstructions and comparative analyses of Kickxellomycotina fungi.</title>
        <authorList>
            <person name="Reynolds N.K."/>
            <person name="Stajich J.E."/>
            <person name="Barry K."/>
            <person name="Grigoriev I.V."/>
            <person name="Crous P."/>
            <person name="Smith M.E."/>
        </authorList>
    </citation>
    <scope>NUCLEOTIDE SEQUENCE</scope>
    <source>
        <strain evidence="2">RSA 1196</strain>
    </source>
</reference>
<evidence type="ECO:0000313" key="3">
    <source>
        <dbReference type="Proteomes" id="UP001150925"/>
    </source>
</evidence>
<sequence length="201" mass="22685">MPKGILKTNPAVRSPQEKGNRLKWDEESLLLTEAQKDSKMKIDEPKTPFVHSNPDDFLEDDLEEMTLNTGSHSPRRSLDKVVHLSSGSEWDEDDEPVTEEDKQRHRKFVQMRAKHYNMKEAFVRPSDIDEDLDNDSMDDDDDDDDSDDAANMNHRNKFQGVVNNSLSGVVRDHHTLSRQPIPPSSSAPNSSGAPPVRNGAP</sequence>
<organism evidence="2 3">
    <name type="scientific">Dispira parvispora</name>
    <dbReference type="NCBI Taxonomy" id="1520584"/>
    <lineage>
        <taxon>Eukaryota</taxon>
        <taxon>Fungi</taxon>
        <taxon>Fungi incertae sedis</taxon>
        <taxon>Zoopagomycota</taxon>
        <taxon>Kickxellomycotina</taxon>
        <taxon>Dimargaritomycetes</taxon>
        <taxon>Dimargaritales</taxon>
        <taxon>Dimargaritaceae</taxon>
        <taxon>Dispira</taxon>
    </lineage>
</organism>
<dbReference type="PANTHER" id="PTHR12398:SF20">
    <property type="entry name" value="PROTEIN PHOSPHATASE 1 REGULATORY INHIBITOR SUBUNIT 2"/>
    <property type="match status" value="1"/>
</dbReference>
<dbReference type="PANTHER" id="PTHR12398">
    <property type="entry name" value="PROTEIN PHOSPHATASE INHIBITOR"/>
    <property type="match status" value="1"/>
</dbReference>
<feature type="compositionally biased region" description="Acidic residues" evidence="1">
    <location>
        <begin position="128"/>
        <end position="148"/>
    </location>
</feature>
<dbReference type="Proteomes" id="UP001150925">
    <property type="component" value="Unassembled WGS sequence"/>
</dbReference>
<gene>
    <name evidence="2" type="ORF">IWQ62_003050</name>
</gene>
<feature type="compositionally biased region" description="Acidic residues" evidence="1">
    <location>
        <begin position="89"/>
        <end position="98"/>
    </location>
</feature>
<proteinExistence type="predicted"/>
<dbReference type="AlphaFoldDB" id="A0A9W8E222"/>
<comment type="caution">
    <text evidence="2">The sequence shown here is derived from an EMBL/GenBank/DDBJ whole genome shotgun (WGS) entry which is preliminary data.</text>
</comment>
<protein>
    <recommendedName>
        <fullName evidence="4">Protein phosphatase inhibitor 2</fullName>
    </recommendedName>
</protein>
<evidence type="ECO:0000313" key="2">
    <source>
        <dbReference type="EMBL" id="KAJ1964026.1"/>
    </source>
</evidence>
<evidence type="ECO:0008006" key="4">
    <source>
        <dbReference type="Google" id="ProtNLM"/>
    </source>
</evidence>
<feature type="compositionally biased region" description="Low complexity" evidence="1">
    <location>
        <begin position="186"/>
        <end position="195"/>
    </location>
</feature>
<feature type="compositionally biased region" description="Basic and acidic residues" evidence="1">
    <location>
        <begin position="15"/>
        <end position="26"/>
    </location>
</feature>
<dbReference type="OrthoDB" id="551302at2759"/>